<evidence type="ECO:0000259" key="1">
    <source>
        <dbReference type="PROSITE" id="PS50943"/>
    </source>
</evidence>
<dbReference type="Pfam" id="PF13443">
    <property type="entry name" value="HTH_26"/>
    <property type="match status" value="1"/>
</dbReference>
<dbReference type="SMART" id="SM00530">
    <property type="entry name" value="HTH_XRE"/>
    <property type="match status" value="1"/>
</dbReference>
<dbReference type="PANTHER" id="PTHR37301:SF1">
    <property type="entry name" value="DNA-BINDING PROTEIN"/>
    <property type="match status" value="1"/>
</dbReference>
<accession>A0AAU8J963</accession>
<name>A0AAU8J963_9CYAN</name>
<dbReference type="PROSITE" id="PS50943">
    <property type="entry name" value="HTH_CROC1"/>
    <property type="match status" value="1"/>
</dbReference>
<evidence type="ECO:0000313" key="2">
    <source>
        <dbReference type="EMBL" id="XCM35677.1"/>
    </source>
</evidence>
<dbReference type="InterPro" id="IPR001387">
    <property type="entry name" value="Cro/C1-type_HTH"/>
</dbReference>
<proteinExistence type="predicted"/>
<reference evidence="2" key="1">
    <citation type="submission" date="2024-07" db="EMBL/GenBank/DDBJ databases">
        <authorList>
            <person name="Kim Y.J."/>
            <person name="Jeong J.Y."/>
        </authorList>
    </citation>
    <scope>NUCLEOTIDE SEQUENCE</scope>
    <source>
        <strain evidence="2">GIHE-MW2</strain>
    </source>
</reference>
<dbReference type="AlphaFoldDB" id="A0AAU8J963"/>
<organism evidence="2">
    <name type="scientific">Planktothricoides raciborskii GIHE-MW2</name>
    <dbReference type="NCBI Taxonomy" id="2792601"/>
    <lineage>
        <taxon>Bacteria</taxon>
        <taxon>Bacillati</taxon>
        <taxon>Cyanobacteriota</taxon>
        <taxon>Cyanophyceae</taxon>
        <taxon>Oscillatoriophycideae</taxon>
        <taxon>Oscillatoriales</taxon>
        <taxon>Oscillatoriaceae</taxon>
        <taxon>Planktothricoides</taxon>
    </lineage>
</organism>
<dbReference type="PANTHER" id="PTHR37301">
    <property type="entry name" value="DNA-BINDING PROTEIN-RELATED"/>
    <property type="match status" value="1"/>
</dbReference>
<dbReference type="RefSeq" id="WP_199317257.1">
    <property type="nucleotide sequence ID" value="NZ_CP159837.1"/>
</dbReference>
<dbReference type="Gene3D" id="1.10.260.40">
    <property type="entry name" value="lambda repressor-like DNA-binding domains"/>
    <property type="match status" value="1"/>
</dbReference>
<dbReference type="EMBL" id="CP159837">
    <property type="protein sequence ID" value="XCM35677.1"/>
    <property type="molecule type" value="Genomic_DNA"/>
</dbReference>
<dbReference type="SUPFAM" id="SSF47413">
    <property type="entry name" value="lambda repressor-like DNA-binding domains"/>
    <property type="match status" value="1"/>
</dbReference>
<dbReference type="InterPro" id="IPR010982">
    <property type="entry name" value="Lambda_DNA-bd_dom_sf"/>
</dbReference>
<protein>
    <submittedName>
        <fullName evidence="2">Helix-turn-helix transcriptional regulator</fullName>
    </submittedName>
</protein>
<gene>
    <name evidence="2" type="ORF">ABWT76_004372</name>
</gene>
<dbReference type="CDD" id="cd00093">
    <property type="entry name" value="HTH_XRE"/>
    <property type="match status" value="1"/>
</dbReference>
<dbReference type="GO" id="GO:0003677">
    <property type="term" value="F:DNA binding"/>
    <property type="evidence" value="ECO:0007669"/>
    <property type="project" value="InterPro"/>
</dbReference>
<feature type="domain" description="HTH cro/C1-type" evidence="1">
    <location>
        <begin position="14"/>
        <end position="69"/>
    </location>
</feature>
<sequence length="79" mass="8888">MSRTLLNMPMKWRLAVVMAEKDMGVNDLAAITGLHRATISNLKNNLPSHIRMKTLQKICTALECQPGELLQWTPDNDVV</sequence>